<protein>
    <submittedName>
        <fullName evidence="2">Alpha/beta hydrolase family protein</fullName>
    </submittedName>
</protein>
<dbReference type="Pfam" id="PF12146">
    <property type="entry name" value="Hydrolase_4"/>
    <property type="match status" value="1"/>
</dbReference>
<name>A0A1M5TG75_9BACT</name>
<dbReference type="InterPro" id="IPR022742">
    <property type="entry name" value="Hydrolase_4"/>
</dbReference>
<dbReference type="Proteomes" id="UP000184139">
    <property type="component" value="Unassembled WGS sequence"/>
</dbReference>
<dbReference type="Gene3D" id="3.40.50.1820">
    <property type="entry name" value="alpha/beta hydrolase"/>
    <property type="match status" value="1"/>
</dbReference>
<dbReference type="GO" id="GO:0016787">
    <property type="term" value="F:hydrolase activity"/>
    <property type="evidence" value="ECO:0007669"/>
    <property type="project" value="UniProtKB-KW"/>
</dbReference>
<dbReference type="SUPFAM" id="SSF53474">
    <property type="entry name" value="alpha/beta-Hydrolases"/>
    <property type="match status" value="1"/>
</dbReference>
<evidence type="ECO:0000313" key="3">
    <source>
        <dbReference type="Proteomes" id="UP000184139"/>
    </source>
</evidence>
<dbReference type="RefSeq" id="WP_073373443.1">
    <property type="nucleotide sequence ID" value="NZ_FQXS01000003.1"/>
</dbReference>
<feature type="domain" description="Serine aminopeptidase S33" evidence="1">
    <location>
        <begin position="8"/>
        <end position="101"/>
    </location>
</feature>
<accession>A0A1M5TG75</accession>
<dbReference type="PRINTS" id="PR00111">
    <property type="entry name" value="ABHYDROLASE"/>
</dbReference>
<keyword evidence="3" id="KW-1185">Reference proteome</keyword>
<dbReference type="AlphaFoldDB" id="A0A1M5TG75"/>
<organism evidence="2 3">
    <name type="scientific">Desulfofustis glycolicus DSM 9705</name>
    <dbReference type="NCBI Taxonomy" id="1121409"/>
    <lineage>
        <taxon>Bacteria</taxon>
        <taxon>Pseudomonadati</taxon>
        <taxon>Thermodesulfobacteriota</taxon>
        <taxon>Desulfobulbia</taxon>
        <taxon>Desulfobulbales</taxon>
        <taxon>Desulfocapsaceae</taxon>
        <taxon>Desulfofustis</taxon>
    </lineage>
</organism>
<proteinExistence type="predicted"/>
<dbReference type="InterPro" id="IPR000073">
    <property type="entry name" value="AB_hydrolase_1"/>
</dbReference>
<dbReference type="EMBL" id="FQXS01000003">
    <property type="protein sequence ID" value="SHH49699.1"/>
    <property type="molecule type" value="Genomic_DNA"/>
</dbReference>
<gene>
    <name evidence="2" type="ORF">SAMN02745124_00701</name>
</gene>
<reference evidence="2 3" key="1">
    <citation type="submission" date="2016-11" db="EMBL/GenBank/DDBJ databases">
        <authorList>
            <person name="Jaros S."/>
            <person name="Januszkiewicz K."/>
            <person name="Wedrychowicz H."/>
        </authorList>
    </citation>
    <scope>NUCLEOTIDE SEQUENCE [LARGE SCALE GENOMIC DNA]</scope>
    <source>
        <strain evidence="2 3">DSM 9705</strain>
    </source>
</reference>
<dbReference type="InterPro" id="IPR029058">
    <property type="entry name" value="AB_hydrolase_fold"/>
</dbReference>
<sequence length="155" mass="17288">MKRLFLHGLDSSGFGTKGKFFAETYPDVLRPDFDGSLTERMERLRAIVADLQDLIIVGSSFGGLMATCLAVERPELVKRLILLAPALNFKEYQPPSTKLATQAILIIGHHDTVTPPDIVIPAAEDTFARLETVMVNDDHLLHESFRQLDWNTLLA</sequence>
<dbReference type="OrthoDB" id="8903860at2"/>
<evidence type="ECO:0000313" key="2">
    <source>
        <dbReference type="EMBL" id="SHH49699.1"/>
    </source>
</evidence>
<evidence type="ECO:0000259" key="1">
    <source>
        <dbReference type="Pfam" id="PF12146"/>
    </source>
</evidence>
<keyword evidence="2" id="KW-0378">Hydrolase</keyword>
<dbReference type="STRING" id="1121409.SAMN02745124_00701"/>